<dbReference type="PROSITE" id="PS00107">
    <property type="entry name" value="PROTEIN_KINASE_ATP"/>
    <property type="match status" value="1"/>
</dbReference>
<dbReference type="InterPro" id="IPR008271">
    <property type="entry name" value="Ser/Thr_kinase_AS"/>
</dbReference>
<dbReference type="SMART" id="SM00220">
    <property type="entry name" value="S_TKc"/>
    <property type="match status" value="1"/>
</dbReference>
<comment type="catalytic activity">
    <reaction evidence="7">
        <text>L-threonyl-[protein] + ATP = O-phospho-L-threonyl-[protein] + ADP + H(+)</text>
        <dbReference type="Rhea" id="RHEA:46608"/>
        <dbReference type="Rhea" id="RHEA-COMP:11060"/>
        <dbReference type="Rhea" id="RHEA-COMP:11605"/>
        <dbReference type="ChEBI" id="CHEBI:15378"/>
        <dbReference type="ChEBI" id="CHEBI:30013"/>
        <dbReference type="ChEBI" id="CHEBI:30616"/>
        <dbReference type="ChEBI" id="CHEBI:61977"/>
        <dbReference type="ChEBI" id="CHEBI:456216"/>
        <dbReference type="EC" id="2.7.11.1"/>
    </reaction>
</comment>
<comment type="catalytic activity">
    <reaction evidence="8">
        <text>L-seryl-[protein] + ATP = O-phospho-L-seryl-[protein] + ADP + H(+)</text>
        <dbReference type="Rhea" id="RHEA:17989"/>
        <dbReference type="Rhea" id="RHEA-COMP:9863"/>
        <dbReference type="Rhea" id="RHEA-COMP:11604"/>
        <dbReference type="ChEBI" id="CHEBI:15378"/>
        <dbReference type="ChEBI" id="CHEBI:29999"/>
        <dbReference type="ChEBI" id="CHEBI:30616"/>
        <dbReference type="ChEBI" id="CHEBI:83421"/>
        <dbReference type="ChEBI" id="CHEBI:456216"/>
        <dbReference type="EC" id="2.7.11.1"/>
    </reaction>
</comment>
<dbReference type="OMA" id="VIYMFMR"/>
<dbReference type="InterPro" id="IPR000719">
    <property type="entry name" value="Prot_kinase_dom"/>
</dbReference>
<evidence type="ECO:0000256" key="11">
    <source>
        <dbReference type="SAM" id="MobiDB-lite"/>
    </source>
</evidence>
<dbReference type="OrthoDB" id="6513151at2759"/>
<dbReference type="Gene3D" id="1.10.510.10">
    <property type="entry name" value="Transferase(Phosphotransferase) domain 1"/>
    <property type="match status" value="1"/>
</dbReference>
<evidence type="ECO:0000256" key="4">
    <source>
        <dbReference type="ARBA" id="ARBA00022741"/>
    </source>
</evidence>
<keyword evidence="6 9" id="KW-0067">ATP-binding</keyword>
<evidence type="ECO:0000256" key="9">
    <source>
        <dbReference type="PROSITE-ProRule" id="PRU10141"/>
    </source>
</evidence>
<evidence type="ECO:0000256" key="3">
    <source>
        <dbReference type="ARBA" id="ARBA00022679"/>
    </source>
</evidence>
<dbReference type="EC" id="2.7.11.1" evidence="1"/>
<evidence type="ECO:0000256" key="8">
    <source>
        <dbReference type="ARBA" id="ARBA00048679"/>
    </source>
</evidence>
<feature type="binding site" evidence="9">
    <location>
        <position position="129"/>
    </location>
    <ligand>
        <name>ATP</name>
        <dbReference type="ChEBI" id="CHEBI:30616"/>
    </ligand>
</feature>
<proteinExistence type="inferred from homology"/>
<dbReference type="GeneID" id="19265128"/>
<organism evidence="13 14">
    <name type="scientific">Pestalotiopsis fici (strain W106-1 / CGMCC3.15140)</name>
    <dbReference type="NCBI Taxonomy" id="1229662"/>
    <lineage>
        <taxon>Eukaryota</taxon>
        <taxon>Fungi</taxon>
        <taxon>Dikarya</taxon>
        <taxon>Ascomycota</taxon>
        <taxon>Pezizomycotina</taxon>
        <taxon>Sordariomycetes</taxon>
        <taxon>Xylariomycetidae</taxon>
        <taxon>Amphisphaeriales</taxon>
        <taxon>Sporocadaceae</taxon>
        <taxon>Pestalotiopsis</taxon>
    </lineage>
</organism>
<dbReference type="KEGG" id="pfy:PFICI_00115"/>
<gene>
    <name evidence="13" type="ORF">PFICI_00115</name>
</gene>
<dbReference type="PROSITE" id="PS00108">
    <property type="entry name" value="PROTEIN_KINASE_ST"/>
    <property type="match status" value="1"/>
</dbReference>
<evidence type="ECO:0000256" key="2">
    <source>
        <dbReference type="ARBA" id="ARBA00022527"/>
    </source>
</evidence>
<dbReference type="eggNOG" id="KOG0590">
    <property type="taxonomic scope" value="Eukaryota"/>
</dbReference>
<keyword evidence="3" id="KW-0808">Transferase</keyword>
<feature type="compositionally biased region" description="Polar residues" evidence="11">
    <location>
        <begin position="1"/>
        <end position="10"/>
    </location>
</feature>
<dbReference type="InterPro" id="IPR011009">
    <property type="entry name" value="Kinase-like_dom_sf"/>
</dbReference>
<dbReference type="STRING" id="1229662.W3XLF8"/>
<evidence type="ECO:0000256" key="7">
    <source>
        <dbReference type="ARBA" id="ARBA00047899"/>
    </source>
</evidence>
<feature type="domain" description="Protein kinase" evidence="12">
    <location>
        <begin position="96"/>
        <end position="366"/>
    </location>
</feature>
<evidence type="ECO:0000256" key="10">
    <source>
        <dbReference type="RuleBase" id="RU000304"/>
    </source>
</evidence>
<evidence type="ECO:0000256" key="5">
    <source>
        <dbReference type="ARBA" id="ARBA00022777"/>
    </source>
</evidence>
<feature type="region of interest" description="Disordered" evidence="11">
    <location>
        <begin position="1"/>
        <end position="24"/>
    </location>
</feature>
<dbReference type="PROSITE" id="PS50011">
    <property type="entry name" value="PROTEIN_KINASE_DOM"/>
    <property type="match status" value="1"/>
</dbReference>
<comment type="similarity">
    <text evidence="10">Belongs to the protein kinase superfamily.</text>
</comment>
<keyword evidence="4 9" id="KW-0547">Nucleotide-binding</keyword>
<dbReference type="GO" id="GO:0030003">
    <property type="term" value="P:intracellular monoatomic cation homeostasis"/>
    <property type="evidence" value="ECO:0007669"/>
    <property type="project" value="TreeGrafter"/>
</dbReference>
<evidence type="ECO:0000313" key="13">
    <source>
        <dbReference type="EMBL" id="ETS86287.1"/>
    </source>
</evidence>
<name>W3XLF8_PESFW</name>
<evidence type="ECO:0000313" key="14">
    <source>
        <dbReference type="Proteomes" id="UP000030651"/>
    </source>
</evidence>
<dbReference type="GO" id="GO:0005524">
    <property type="term" value="F:ATP binding"/>
    <property type="evidence" value="ECO:0007669"/>
    <property type="project" value="UniProtKB-UniRule"/>
</dbReference>
<dbReference type="GO" id="GO:0004674">
    <property type="term" value="F:protein serine/threonine kinase activity"/>
    <property type="evidence" value="ECO:0007669"/>
    <property type="project" value="UniProtKB-KW"/>
</dbReference>
<sequence length="377" mass="42847">MSSIGETASRYSPGRRFTRNAELPGGHQHSLGLIPLVERPSIWRTALSKKYKQVRKRISLPTLKVTLPGGAEETKAKSETLDTIEETQANLETKYGTRWKTIGRGAYGTVSVFRKIDIGSHEQKLFAVKEFHRRPRQQFASYRDRIVAEFSLVSSLQHANVIQILDLFYTGQDNFYEVMEYCAGGDMFSLVQSAGNLEAEEADCFLKQLMRGVKYLHEIDVAHCDLKPENLLLTPEGNLKITDFGFCHYMAPSKDGGVELLSGMRGSLPYIAPEEHTDDQFDPRVSDIWACGVIYMFMRVSRYLWLSAQTDDKLYTTYVKDRRVEKGYAPIESLENTPCQNVVYSMLDPVPSRRLTASQFLRSEWGYAIQVCKSCDV</sequence>
<keyword evidence="2 10" id="KW-0723">Serine/threonine-protein kinase</keyword>
<dbReference type="RefSeq" id="XP_007826887.1">
    <property type="nucleotide sequence ID" value="XM_007828696.1"/>
</dbReference>
<dbReference type="CDD" id="cd13994">
    <property type="entry name" value="STKc_HAL4_like"/>
    <property type="match status" value="1"/>
</dbReference>
<dbReference type="AlphaFoldDB" id="W3XLF8"/>
<dbReference type="InParanoid" id="W3XLF8"/>
<evidence type="ECO:0000256" key="1">
    <source>
        <dbReference type="ARBA" id="ARBA00012513"/>
    </source>
</evidence>
<dbReference type="HOGENOM" id="CLU_000288_127_1_1"/>
<dbReference type="InterPro" id="IPR017441">
    <property type="entry name" value="Protein_kinase_ATP_BS"/>
</dbReference>
<keyword evidence="14" id="KW-1185">Reference proteome</keyword>
<dbReference type="Pfam" id="PF00069">
    <property type="entry name" value="Pkinase"/>
    <property type="match status" value="1"/>
</dbReference>
<protein>
    <recommendedName>
        <fullName evidence="1">non-specific serine/threonine protein kinase</fullName>
        <ecNumber evidence="1">2.7.11.1</ecNumber>
    </recommendedName>
</protein>
<dbReference type="GO" id="GO:0005829">
    <property type="term" value="C:cytosol"/>
    <property type="evidence" value="ECO:0007669"/>
    <property type="project" value="TreeGrafter"/>
</dbReference>
<accession>W3XLF8</accession>
<keyword evidence="5" id="KW-0418">Kinase</keyword>
<dbReference type="PANTHER" id="PTHR24343:SF558">
    <property type="entry name" value="PROTEIN KINASE DOMAIN-CONTAINING PROTEIN"/>
    <property type="match status" value="1"/>
</dbReference>
<evidence type="ECO:0000259" key="12">
    <source>
        <dbReference type="PROSITE" id="PS50011"/>
    </source>
</evidence>
<dbReference type="Proteomes" id="UP000030651">
    <property type="component" value="Unassembled WGS sequence"/>
</dbReference>
<dbReference type="PANTHER" id="PTHR24343">
    <property type="entry name" value="SERINE/THREONINE KINASE"/>
    <property type="match status" value="1"/>
</dbReference>
<reference evidence="14" key="1">
    <citation type="journal article" date="2015" name="BMC Genomics">
        <title>Genomic and transcriptomic analysis of the endophytic fungus Pestalotiopsis fici reveals its lifestyle and high potential for synthesis of natural products.</title>
        <authorList>
            <person name="Wang X."/>
            <person name="Zhang X."/>
            <person name="Liu L."/>
            <person name="Xiang M."/>
            <person name="Wang W."/>
            <person name="Sun X."/>
            <person name="Che Y."/>
            <person name="Guo L."/>
            <person name="Liu G."/>
            <person name="Guo L."/>
            <person name="Wang C."/>
            <person name="Yin W.B."/>
            <person name="Stadler M."/>
            <person name="Zhang X."/>
            <person name="Liu X."/>
        </authorList>
    </citation>
    <scope>NUCLEOTIDE SEQUENCE [LARGE SCALE GENOMIC DNA]</scope>
    <source>
        <strain evidence="14">W106-1 / CGMCC3.15140</strain>
    </source>
</reference>
<evidence type="ECO:0000256" key="6">
    <source>
        <dbReference type="ARBA" id="ARBA00022840"/>
    </source>
</evidence>
<dbReference type="EMBL" id="KI912109">
    <property type="protein sequence ID" value="ETS86287.1"/>
    <property type="molecule type" value="Genomic_DNA"/>
</dbReference>
<dbReference type="SUPFAM" id="SSF56112">
    <property type="entry name" value="Protein kinase-like (PK-like)"/>
    <property type="match status" value="1"/>
</dbReference>